<accession>A0A0F8YVV9</accession>
<dbReference type="InterPro" id="IPR013320">
    <property type="entry name" value="ConA-like_dom_sf"/>
</dbReference>
<gene>
    <name evidence="1" type="ORF">LCGC14_2772190</name>
</gene>
<sequence length="230" mass="24928">MYSTAYLLPQVSTKGLLAHWKMWDGLASANKVFDYSLNGNLGTTTMITYGSYPGHLFVNGSQINVGSDTTLDNLFDGGGSFSGWLNPTGKGQDNYGRLLYKTKMLLYCHNNIAELRFVQSTAGTDGVWSFPFNMVSAIWHHVVLTYDSDTAAAGGGPTVYVNGESVVVTEIAAPDDVYTSDAASTMYIGQKSAGGSSWSGKIDDVMFFNRILPATEVKSIFSVTRERYGV</sequence>
<dbReference type="Pfam" id="PF13385">
    <property type="entry name" value="Laminin_G_3"/>
    <property type="match status" value="1"/>
</dbReference>
<dbReference type="EMBL" id="LAZR01051256">
    <property type="protein sequence ID" value="KKK85548.1"/>
    <property type="molecule type" value="Genomic_DNA"/>
</dbReference>
<reference evidence="1" key="1">
    <citation type="journal article" date="2015" name="Nature">
        <title>Complex archaea that bridge the gap between prokaryotes and eukaryotes.</title>
        <authorList>
            <person name="Spang A."/>
            <person name="Saw J.H."/>
            <person name="Jorgensen S.L."/>
            <person name="Zaremba-Niedzwiedzka K."/>
            <person name="Martijn J."/>
            <person name="Lind A.E."/>
            <person name="van Eijk R."/>
            <person name="Schleper C."/>
            <person name="Guy L."/>
            <person name="Ettema T.J."/>
        </authorList>
    </citation>
    <scope>NUCLEOTIDE SEQUENCE</scope>
</reference>
<evidence type="ECO:0000313" key="1">
    <source>
        <dbReference type="EMBL" id="KKK85548.1"/>
    </source>
</evidence>
<evidence type="ECO:0008006" key="2">
    <source>
        <dbReference type="Google" id="ProtNLM"/>
    </source>
</evidence>
<comment type="caution">
    <text evidence="1">The sequence shown here is derived from an EMBL/GenBank/DDBJ whole genome shotgun (WGS) entry which is preliminary data.</text>
</comment>
<dbReference type="Gene3D" id="2.60.120.200">
    <property type="match status" value="1"/>
</dbReference>
<dbReference type="SUPFAM" id="SSF49899">
    <property type="entry name" value="Concanavalin A-like lectins/glucanases"/>
    <property type="match status" value="1"/>
</dbReference>
<proteinExistence type="predicted"/>
<name>A0A0F8YVV9_9ZZZZ</name>
<protein>
    <recommendedName>
        <fullName evidence="2">LamG-like jellyroll fold domain-containing protein</fullName>
    </recommendedName>
</protein>
<organism evidence="1">
    <name type="scientific">marine sediment metagenome</name>
    <dbReference type="NCBI Taxonomy" id="412755"/>
    <lineage>
        <taxon>unclassified sequences</taxon>
        <taxon>metagenomes</taxon>
        <taxon>ecological metagenomes</taxon>
    </lineage>
</organism>
<dbReference type="AlphaFoldDB" id="A0A0F8YVV9"/>